<organism evidence="1 2">
    <name type="scientific">Armillaria gallica</name>
    <name type="common">Bulbous honey fungus</name>
    <name type="synonym">Armillaria bulbosa</name>
    <dbReference type="NCBI Taxonomy" id="47427"/>
    <lineage>
        <taxon>Eukaryota</taxon>
        <taxon>Fungi</taxon>
        <taxon>Dikarya</taxon>
        <taxon>Basidiomycota</taxon>
        <taxon>Agaricomycotina</taxon>
        <taxon>Agaricomycetes</taxon>
        <taxon>Agaricomycetidae</taxon>
        <taxon>Agaricales</taxon>
        <taxon>Marasmiineae</taxon>
        <taxon>Physalacriaceae</taxon>
        <taxon>Armillaria</taxon>
    </lineage>
</organism>
<accession>A0A2H3D4B8</accession>
<reference evidence="2" key="1">
    <citation type="journal article" date="2017" name="Nat. Ecol. Evol.">
        <title>Genome expansion and lineage-specific genetic innovations in the forest pathogenic fungi Armillaria.</title>
        <authorList>
            <person name="Sipos G."/>
            <person name="Prasanna A.N."/>
            <person name="Walter M.C."/>
            <person name="O'Connor E."/>
            <person name="Balint B."/>
            <person name="Krizsan K."/>
            <person name="Kiss B."/>
            <person name="Hess J."/>
            <person name="Varga T."/>
            <person name="Slot J."/>
            <person name="Riley R."/>
            <person name="Boka B."/>
            <person name="Rigling D."/>
            <person name="Barry K."/>
            <person name="Lee J."/>
            <person name="Mihaltcheva S."/>
            <person name="LaButti K."/>
            <person name="Lipzen A."/>
            <person name="Waldron R."/>
            <person name="Moloney N.M."/>
            <person name="Sperisen C."/>
            <person name="Kredics L."/>
            <person name="Vagvoelgyi C."/>
            <person name="Patrignani A."/>
            <person name="Fitzpatrick D."/>
            <person name="Nagy I."/>
            <person name="Doyle S."/>
            <person name="Anderson J.B."/>
            <person name="Grigoriev I.V."/>
            <person name="Gueldener U."/>
            <person name="Muensterkoetter M."/>
            <person name="Nagy L.G."/>
        </authorList>
    </citation>
    <scope>NUCLEOTIDE SEQUENCE [LARGE SCALE GENOMIC DNA]</scope>
    <source>
        <strain evidence="2">Ar21-2</strain>
    </source>
</reference>
<protein>
    <submittedName>
        <fullName evidence="1">Uncharacterized protein</fullName>
    </submittedName>
</protein>
<sequence>MLRPQSLFCACLSLVNVGTIKLELLNPARLALQLSTIELLTKSFTSTFFASEIIHFYLMLISPSSGGDLCIQLDIYCKTINGAIELYVMFWSHTVGSATAWDIFPSGTHMQRLEEFEVLTPTMCVGDLLEILIDANLDTMTINMNNAMCGRFCFQVLNNFAKNGIIREDWMEDMYQWHEEICNAPGATYLQCQLAVNSSQFGQYDPSEGLVTRYKLLGASPHVE</sequence>
<gene>
    <name evidence="1" type="ORF">ARMGADRAFT_1035696</name>
</gene>
<dbReference type="AlphaFoldDB" id="A0A2H3D4B8"/>
<dbReference type="InParanoid" id="A0A2H3D4B8"/>
<keyword evidence="2" id="KW-1185">Reference proteome</keyword>
<evidence type="ECO:0000313" key="1">
    <source>
        <dbReference type="EMBL" id="PBK86242.1"/>
    </source>
</evidence>
<dbReference type="OrthoDB" id="2995194at2759"/>
<dbReference type="EMBL" id="KZ293685">
    <property type="protein sequence ID" value="PBK86242.1"/>
    <property type="molecule type" value="Genomic_DNA"/>
</dbReference>
<proteinExistence type="predicted"/>
<evidence type="ECO:0000313" key="2">
    <source>
        <dbReference type="Proteomes" id="UP000217790"/>
    </source>
</evidence>
<dbReference type="Proteomes" id="UP000217790">
    <property type="component" value="Unassembled WGS sequence"/>
</dbReference>
<name>A0A2H3D4B8_ARMGA</name>